<dbReference type="GeneID" id="54466113"/>
<protein>
    <submittedName>
        <fullName evidence="2 4">Uncharacterized protein</fullName>
    </submittedName>
</protein>
<name>A0A6A6YZY7_9PEZI</name>
<reference evidence="4" key="2">
    <citation type="submission" date="2020-04" db="EMBL/GenBank/DDBJ databases">
        <authorList>
            <consortium name="NCBI Genome Project"/>
        </authorList>
    </citation>
    <scope>NUCLEOTIDE SEQUENCE</scope>
    <source>
        <strain evidence="4">CBS 304.34</strain>
    </source>
</reference>
<dbReference type="Proteomes" id="UP000504636">
    <property type="component" value="Unplaced"/>
</dbReference>
<reference evidence="2 4" key="1">
    <citation type="journal article" date="2020" name="Stud. Mycol.">
        <title>101 Dothideomycetes genomes: a test case for predicting lifestyles and emergence of pathogens.</title>
        <authorList>
            <person name="Haridas S."/>
            <person name="Albert R."/>
            <person name="Binder M."/>
            <person name="Bloem J."/>
            <person name="Labutti K."/>
            <person name="Salamov A."/>
            <person name="Andreopoulos B."/>
            <person name="Baker S."/>
            <person name="Barry K."/>
            <person name="Bills G."/>
            <person name="Bluhm B."/>
            <person name="Cannon C."/>
            <person name="Castanera R."/>
            <person name="Culley D."/>
            <person name="Daum C."/>
            <person name="Ezra D."/>
            <person name="Gonzalez J."/>
            <person name="Henrissat B."/>
            <person name="Kuo A."/>
            <person name="Liang C."/>
            <person name="Lipzen A."/>
            <person name="Lutzoni F."/>
            <person name="Magnuson J."/>
            <person name="Mondo S."/>
            <person name="Nolan M."/>
            <person name="Ohm R."/>
            <person name="Pangilinan J."/>
            <person name="Park H.-J."/>
            <person name="Ramirez L."/>
            <person name="Alfaro M."/>
            <person name="Sun H."/>
            <person name="Tritt A."/>
            <person name="Yoshinaga Y."/>
            <person name="Zwiers L.-H."/>
            <person name="Turgeon B."/>
            <person name="Goodwin S."/>
            <person name="Spatafora J."/>
            <person name="Crous P."/>
            <person name="Grigoriev I."/>
        </authorList>
    </citation>
    <scope>NUCLEOTIDE SEQUENCE</scope>
    <source>
        <strain evidence="2 4">CBS 304.34</strain>
    </source>
</reference>
<evidence type="ECO:0000313" key="3">
    <source>
        <dbReference type="Proteomes" id="UP000504636"/>
    </source>
</evidence>
<reference evidence="4" key="3">
    <citation type="submission" date="2025-04" db="UniProtKB">
        <authorList>
            <consortium name="RefSeq"/>
        </authorList>
    </citation>
    <scope>IDENTIFICATION</scope>
    <source>
        <strain evidence="4">CBS 304.34</strain>
    </source>
</reference>
<sequence length="162" mass="17922">MNREPASKEPTYRRNGLEYEPPGERSLRRSDALSNNPAGDPHANRQLYAESSGSGSATIPQDTGPLQDEDDEDDGSEADRDTPVANFKAVRRKTELDRAELLSTLPPSGVKGAKDYTDKLLAYNLILMNLNAAQGHDPLNRLRNAGRTHARSRRKPIISWLS</sequence>
<gene>
    <name evidence="2 4" type="ORF">BDZ99DRAFT_517820</name>
</gene>
<feature type="compositionally biased region" description="Polar residues" evidence="1">
    <location>
        <begin position="49"/>
        <end position="61"/>
    </location>
</feature>
<evidence type="ECO:0000313" key="2">
    <source>
        <dbReference type="EMBL" id="KAF2813574.1"/>
    </source>
</evidence>
<evidence type="ECO:0000313" key="4">
    <source>
        <dbReference type="RefSeq" id="XP_033580538.1"/>
    </source>
</evidence>
<evidence type="ECO:0000256" key="1">
    <source>
        <dbReference type="SAM" id="MobiDB-lite"/>
    </source>
</evidence>
<feature type="compositionally biased region" description="Basic and acidic residues" evidence="1">
    <location>
        <begin position="1"/>
        <end position="31"/>
    </location>
</feature>
<dbReference type="EMBL" id="MU003696">
    <property type="protein sequence ID" value="KAF2813574.1"/>
    <property type="molecule type" value="Genomic_DNA"/>
</dbReference>
<organism evidence="2">
    <name type="scientific">Mytilinidion resinicola</name>
    <dbReference type="NCBI Taxonomy" id="574789"/>
    <lineage>
        <taxon>Eukaryota</taxon>
        <taxon>Fungi</taxon>
        <taxon>Dikarya</taxon>
        <taxon>Ascomycota</taxon>
        <taxon>Pezizomycotina</taxon>
        <taxon>Dothideomycetes</taxon>
        <taxon>Pleosporomycetidae</taxon>
        <taxon>Mytilinidiales</taxon>
        <taxon>Mytilinidiaceae</taxon>
        <taxon>Mytilinidion</taxon>
    </lineage>
</organism>
<feature type="compositionally biased region" description="Acidic residues" evidence="1">
    <location>
        <begin position="67"/>
        <end position="76"/>
    </location>
</feature>
<keyword evidence="3" id="KW-1185">Reference proteome</keyword>
<dbReference type="AlphaFoldDB" id="A0A6A6YZY7"/>
<accession>A0A6A6YZY7</accession>
<dbReference type="RefSeq" id="XP_033580538.1">
    <property type="nucleotide sequence ID" value="XM_033725220.1"/>
</dbReference>
<feature type="region of interest" description="Disordered" evidence="1">
    <location>
        <begin position="1"/>
        <end position="90"/>
    </location>
</feature>
<proteinExistence type="predicted"/>